<dbReference type="AlphaFoldDB" id="A0A3B1CCS9"/>
<name>A0A3B1CCS9_9ZZZZ</name>
<evidence type="ECO:0000313" key="1">
    <source>
        <dbReference type="EMBL" id="VAX28019.1"/>
    </source>
</evidence>
<dbReference type="EMBL" id="UOGI01000014">
    <property type="protein sequence ID" value="VAX28019.1"/>
    <property type="molecule type" value="Genomic_DNA"/>
</dbReference>
<organism evidence="1">
    <name type="scientific">hydrothermal vent metagenome</name>
    <dbReference type="NCBI Taxonomy" id="652676"/>
    <lineage>
        <taxon>unclassified sequences</taxon>
        <taxon>metagenomes</taxon>
        <taxon>ecological metagenomes</taxon>
    </lineage>
</organism>
<accession>A0A3B1CCS9</accession>
<proteinExistence type="predicted"/>
<sequence length="44" mass="4889">MAHNAQIGLFLVTLKEAISNGNFVVIQREKNNEFLALTGMTPQE</sequence>
<reference evidence="1" key="1">
    <citation type="submission" date="2018-06" db="EMBL/GenBank/DDBJ databases">
        <authorList>
            <person name="Zhirakovskaya E."/>
        </authorList>
    </citation>
    <scope>NUCLEOTIDE SEQUENCE</scope>
</reference>
<feature type="non-terminal residue" evidence="1">
    <location>
        <position position="44"/>
    </location>
</feature>
<gene>
    <name evidence="1" type="ORF">MNBD_NITROSPIRAE03-767</name>
</gene>
<protein>
    <submittedName>
        <fullName evidence="1">Uncharacterized protein</fullName>
    </submittedName>
</protein>